<protein>
    <submittedName>
        <fullName evidence="2">Uncharacterized protein</fullName>
    </submittedName>
</protein>
<evidence type="ECO:0000313" key="2">
    <source>
        <dbReference type="EMBL" id="SPO01956.1"/>
    </source>
</evidence>
<evidence type="ECO:0000256" key="1">
    <source>
        <dbReference type="SAM" id="Coils"/>
    </source>
</evidence>
<feature type="coiled-coil region" evidence="1">
    <location>
        <begin position="271"/>
        <end position="298"/>
    </location>
</feature>
<keyword evidence="3" id="KW-1185">Reference proteome</keyword>
<accession>A0AAE8MWF8</accession>
<proteinExistence type="predicted"/>
<dbReference type="Proteomes" id="UP001187682">
    <property type="component" value="Unassembled WGS sequence"/>
</dbReference>
<reference evidence="2" key="1">
    <citation type="submission" date="2018-03" db="EMBL/GenBank/DDBJ databases">
        <authorList>
            <person name="Guldener U."/>
        </authorList>
    </citation>
    <scope>NUCLEOTIDE SEQUENCE</scope>
</reference>
<sequence>MEFHMSYPVLRDVNRQAIAPCRHYGDLHRPEKTSDLSFLSPTESPAGSNGKLELLHEAQASCVVAGYSKEIWDVYSLVDKSLEHDCNENNNSLLHYDYTTANWASDTTEMDIADCKQQSAVFDGDADVEIGPRKHDEGDEFDAVTMGRELADTPHTDPKHYFLLVLKVRAENAENEWTNTTGRLKRAIKEYLESPSVTLLQQTRGTESAQSHTECLERSEKWVSKTISLIGDLAGSLAGNIHAWDRFETQHGDHSNGSLQEMQLARQFNEISNIFEELRRIQGELKDLEGKCKRFQDEIKGMVMVRGDRASVMQQWTVTLKDDGDG</sequence>
<evidence type="ECO:0000313" key="3">
    <source>
        <dbReference type="Proteomes" id="UP001187682"/>
    </source>
</evidence>
<keyword evidence="1" id="KW-0175">Coiled coil</keyword>
<comment type="caution">
    <text evidence="2">The sequence shown here is derived from an EMBL/GenBank/DDBJ whole genome shotgun (WGS) entry which is preliminary data.</text>
</comment>
<name>A0AAE8MWF8_9PEZI</name>
<dbReference type="EMBL" id="ONZQ02000005">
    <property type="protein sequence ID" value="SPO01956.1"/>
    <property type="molecule type" value="Genomic_DNA"/>
</dbReference>
<dbReference type="AlphaFoldDB" id="A0AAE8MWF8"/>
<organism evidence="2 3">
    <name type="scientific">Cephalotrichum gorgonifer</name>
    <dbReference type="NCBI Taxonomy" id="2041049"/>
    <lineage>
        <taxon>Eukaryota</taxon>
        <taxon>Fungi</taxon>
        <taxon>Dikarya</taxon>
        <taxon>Ascomycota</taxon>
        <taxon>Pezizomycotina</taxon>
        <taxon>Sordariomycetes</taxon>
        <taxon>Hypocreomycetidae</taxon>
        <taxon>Microascales</taxon>
        <taxon>Microascaceae</taxon>
        <taxon>Cephalotrichum</taxon>
    </lineage>
</organism>
<gene>
    <name evidence="2" type="ORF">DNG_04629</name>
</gene>